<organism evidence="1 2">
    <name type="scientific">Moorena producens 3L</name>
    <dbReference type="NCBI Taxonomy" id="489825"/>
    <lineage>
        <taxon>Bacteria</taxon>
        <taxon>Bacillati</taxon>
        <taxon>Cyanobacteriota</taxon>
        <taxon>Cyanophyceae</taxon>
        <taxon>Coleofasciculales</taxon>
        <taxon>Coleofasciculaceae</taxon>
        <taxon>Moorena</taxon>
    </lineage>
</organism>
<proteinExistence type="predicted"/>
<dbReference type="AlphaFoldDB" id="F4XR74"/>
<evidence type="ECO:0000313" key="2">
    <source>
        <dbReference type="Proteomes" id="UP000003959"/>
    </source>
</evidence>
<name>F4XR74_9CYAN</name>
<keyword evidence="2" id="KW-1185">Reference proteome</keyword>
<dbReference type="InterPro" id="IPR013783">
    <property type="entry name" value="Ig-like_fold"/>
</dbReference>
<dbReference type="eggNOG" id="COG1404">
    <property type="taxonomic scope" value="Bacteria"/>
</dbReference>
<dbReference type="EMBL" id="GL890876">
    <property type="protein sequence ID" value="EGJ32908.1"/>
    <property type="molecule type" value="Genomic_DNA"/>
</dbReference>
<dbReference type="HOGENOM" id="CLU_1417940_0_0_3"/>
<dbReference type="RefSeq" id="WP_008183487.1">
    <property type="nucleotide sequence ID" value="NZ_GL890876.1"/>
</dbReference>
<evidence type="ECO:0000313" key="1">
    <source>
        <dbReference type="EMBL" id="EGJ32908.1"/>
    </source>
</evidence>
<protein>
    <submittedName>
        <fullName evidence="1">Uncharacterized protein</fullName>
    </submittedName>
</protein>
<dbReference type="Proteomes" id="UP000003959">
    <property type="component" value="Unassembled WGS sequence"/>
</dbReference>
<gene>
    <name evidence="1" type="ORF">LYNGBM3L_56750</name>
</gene>
<reference evidence="2" key="1">
    <citation type="journal article" date="2011" name="Proc. Natl. Acad. Sci. U.S.A.">
        <title>Genomic insights into the physiology and ecology of the marine filamentous cyanobacterium Lyngbya majuscula.</title>
        <authorList>
            <person name="Jones A.C."/>
            <person name="Monroe E.A."/>
            <person name="Podell S."/>
            <person name="Hess W.R."/>
            <person name="Klages S."/>
            <person name="Esquenazi E."/>
            <person name="Niessen S."/>
            <person name="Hoover H."/>
            <person name="Rothmann M."/>
            <person name="Lasken R.S."/>
            <person name="Yates J.R.III."/>
            <person name="Reinhardt R."/>
            <person name="Kube M."/>
            <person name="Burkart M.D."/>
            <person name="Allen E.E."/>
            <person name="Dorrestein P.C."/>
            <person name="Gerwick W.H."/>
            <person name="Gerwick L."/>
        </authorList>
    </citation>
    <scope>NUCLEOTIDE SEQUENCE [LARGE SCALE GENOMIC DNA]</scope>
    <source>
        <strain evidence="2">3L</strain>
    </source>
</reference>
<accession>F4XR74</accession>
<sequence>SGNARTLVNTNNGDVFSAASQLGLGYIVAVGDEGIFSGDYTRVNNRLFGHQIIDYLHHQHAGSWLELNIENDTLAAGAIVNLELSLNSKKLTAGTYESVLKFTSNDPRNKEDRVPVVFELTGIPELVASDTLLDFGEIFVNQSDSLILMIANEGTDELNVSNVSADVSYFTVDSTSFSLGSGRKPGSQCFL</sequence>
<dbReference type="Gene3D" id="2.60.40.10">
    <property type="entry name" value="Immunoglobulins"/>
    <property type="match status" value="1"/>
</dbReference>
<feature type="non-terminal residue" evidence="1">
    <location>
        <position position="1"/>
    </location>
</feature>